<evidence type="ECO:0000313" key="2">
    <source>
        <dbReference type="Proteomes" id="UP000007800"/>
    </source>
</evidence>
<name>C5LJN6_PERM5</name>
<reference evidence="1 2" key="1">
    <citation type="submission" date="2008-07" db="EMBL/GenBank/DDBJ databases">
        <authorList>
            <person name="El-Sayed N."/>
            <person name="Caler E."/>
            <person name="Inman J."/>
            <person name="Amedeo P."/>
            <person name="Hass B."/>
            <person name="Wortman J."/>
        </authorList>
    </citation>
    <scope>NUCLEOTIDE SEQUENCE [LARGE SCALE GENOMIC DNA]</scope>
    <source>
        <strain evidence="2">ATCC 50983 / TXsc</strain>
    </source>
</reference>
<evidence type="ECO:0000313" key="1">
    <source>
        <dbReference type="EMBL" id="EER03053.1"/>
    </source>
</evidence>
<dbReference type="GeneID" id="9051719"/>
<dbReference type="RefSeq" id="XP_002771237.1">
    <property type="nucleotide sequence ID" value="XM_002771191.1"/>
</dbReference>
<gene>
    <name evidence="1" type="ORF">Pmar_PMAR001798</name>
</gene>
<feature type="non-terminal residue" evidence="1">
    <location>
        <position position="1"/>
    </location>
</feature>
<sequence>TPSVSNEGRVTAKAASVSTDSSIQQVNTIWFNAISCRPIIIFRMRRISLKH</sequence>
<proteinExistence type="predicted"/>
<accession>C5LJN6</accession>
<dbReference type="AlphaFoldDB" id="C5LJN6"/>
<feature type="non-terminal residue" evidence="1">
    <location>
        <position position="51"/>
    </location>
</feature>
<organism evidence="2">
    <name type="scientific">Perkinsus marinus (strain ATCC 50983 / TXsc)</name>
    <dbReference type="NCBI Taxonomy" id="423536"/>
    <lineage>
        <taxon>Eukaryota</taxon>
        <taxon>Sar</taxon>
        <taxon>Alveolata</taxon>
        <taxon>Perkinsozoa</taxon>
        <taxon>Perkinsea</taxon>
        <taxon>Perkinsida</taxon>
        <taxon>Perkinsidae</taxon>
        <taxon>Perkinsus</taxon>
    </lineage>
</organism>
<dbReference type="Proteomes" id="UP000007800">
    <property type="component" value="Unassembled WGS sequence"/>
</dbReference>
<dbReference type="EMBL" id="GG682469">
    <property type="protein sequence ID" value="EER03053.1"/>
    <property type="molecule type" value="Genomic_DNA"/>
</dbReference>
<keyword evidence="2" id="KW-1185">Reference proteome</keyword>
<protein>
    <submittedName>
        <fullName evidence="1">Uncharacterized protein</fullName>
    </submittedName>
</protein>
<dbReference type="InParanoid" id="C5LJN6"/>